<gene>
    <name evidence="2" type="ORF">PECUL_23A049373</name>
</gene>
<organism evidence="2 3">
    <name type="scientific">Pelobates cultripes</name>
    <name type="common">Western spadefoot toad</name>
    <dbReference type="NCBI Taxonomy" id="61616"/>
    <lineage>
        <taxon>Eukaryota</taxon>
        <taxon>Metazoa</taxon>
        <taxon>Chordata</taxon>
        <taxon>Craniata</taxon>
        <taxon>Vertebrata</taxon>
        <taxon>Euteleostomi</taxon>
        <taxon>Amphibia</taxon>
        <taxon>Batrachia</taxon>
        <taxon>Anura</taxon>
        <taxon>Pelobatoidea</taxon>
        <taxon>Pelobatidae</taxon>
        <taxon>Pelobates</taxon>
    </lineage>
</organism>
<accession>A0AAD1TMM9</accession>
<feature type="region of interest" description="Disordered" evidence="1">
    <location>
        <begin position="1"/>
        <end position="21"/>
    </location>
</feature>
<protein>
    <submittedName>
        <fullName evidence="2">Uncharacterized protein</fullName>
    </submittedName>
</protein>
<proteinExistence type="predicted"/>
<evidence type="ECO:0000313" key="2">
    <source>
        <dbReference type="EMBL" id="CAH2330906.1"/>
    </source>
</evidence>
<feature type="compositionally biased region" description="Basic and acidic residues" evidence="1">
    <location>
        <begin position="64"/>
        <end position="74"/>
    </location>
</feature>
<evidence type="ECO:0000313" key="3">
    <source>
        <dbReference type="Proteomes" id="UP001295444"/>
    </source>
</evidence>
<dbReference type="AlphaFoldDB" id="A0AAD1TMM9"/>
<feature type="region of interest" description="Disordered" evidence="1">
    <location>
        <begin position="45"/>
        <end position="82"/>
    </location>
</feature>
<evidence type="ECO:0000256" key="1">
    <source>
        <dbReference type="SAM" id="MobiDB-lite"/>
    </source>
</evidence>
<reference evidence="2" key="1">
    <citation type="submission" date="2022-03" db="EMBL/GenBank/DDBJ databases">
        <authorList>
            <person name="Alioto T."/>
            <person name="Alioto T."/>
            <person name="Gomez Garrido J."/>
        </authorList>
    </citation>
    <scope>NUCLEOTIDE SEQUENCE</scope>
</reference>
<sequence length="82" mass="8615">GPPRSADTRPGDTPRQLFGGTRHKRVGLPTIDTAATQSPYGVLFTKTRQGHRSYAPTTGGTEIAADRGPPDRGGAKPHASVH</sequence>
<dbReference type="EMBL" id="CAKOES020001723">
    <property type="protein sequence ID" value="CAH2330906.1"/>
    <property type="molecule type" value="Genomic_DNA"/>
</dbReference>
<name>A0AAD1TMM9_PELCU</name>
<feature type="compositionally biased region" description="Basic and acidic residues" evidence="1">
    <location>
        <begin position="1"/>
        <end position="12"/>
    </location>
</feature>
<dbReference type="Proteomes" id="UP001295444">
    <property type="component" value="Unassembled WGS sequence"/>
</dbReference>
<comment type="caution">
    <text evidence="2">The sequence shown here is derived from an EMBL/GenBank/DDBJ whole genome shotgun (WGS) entry which is preliminary data.</text>
</comment>
<feature type="non-terminal residue" evidence="2">
    <location>
        <position position="1"/>
    </location>
</feature>
<keyword evidence="3" id="KW-1185">Reference proteome</keyword>